<evidence type="ECO:0000313" key="2">
    <source>
        <dbReference type="EMBL" id="GAN01944.1"/>
    </source>
</evidence>
<reference evidence="2" key="1">
    <citation type="submission" date="2014-09" db="EMBL/GenBank/DDBJ databases">
        <title>Draft genome sequence of an oleaginous Mucoromycotina fungus Mucor ambiguus NBRC6742.</title>
        <authorList>
            <person name="Takeda I."/>
            <person name="Yamane N."/>
            <person name="Morita T."/>
            <person name="Tamano K."/>
            <person name="Machida M."/>
            <person name="Baker S."/>
            <person name="Koike H."/>
        </authorList>
    </citation>
    <scope>NUCLEOTIDE SEQUENCE</scope>
    <source>
        <strain evidence="2">NBRC 6742</strain>
    </source>
</reference>
<dbReference type="EMBL" id="DF836303">
    <property type="protein sequence ID" value="GAN01944.1"/>
    <property type="molecule type" value="Genomic_DNA"/>
</dbReference>
<proteinExistence type="predicted"/>
<gene>
    <name evidence="2" type="ORF">MAM1_0014c01381</name>
</gene>
<sequence>MGLNRCLGVNGNLVRFKLGRRISSLSQERTNGEHDVGVAKPGKEDINQGKILSDRPKLIRDNKDVPEGPVVTH</sequence>
<keyword evidence="3" id="KW-1185">Reference proteome</keyword>
<dbReference type="Proteomes" id="UP000053815">
    <property type="component" value="Unassembled WGS sequence"/>
</dbReference>
<organism evidence="2">
    <name type="scientific">Mucor ambiguus</name>
    <dbReference type="NCBI Taxonomy" id="91626"/>
    <lineage>
        <taxon>Eukaryota</taxon>
        <taxon>Fungi</taxon>
        <taxon>Fungi incertae sedis</taxon>
        <taxon>Mucoromycota</taxon>
        <taxon>Mucoromycotina</taxon>
        <taxon>Mucoromycetes</taxon>
        <taxon>Mucorales</taxon>
        <taxon>Mucorineae</taxon>
        <taxon>Mucoraceae</taxon>
        <taxon>Mucor</taxon>
    </lineage>
</organism>
<feature type="compositionally biased region" description="Basic and acidic residues" evidence="1">
    <location>
        <begin position="30"/>
        <end position="66"/>
    </location>
</feature>
<protein>
    <submittedName>
        <fullName evidence="2">Uncharacterized protein</fullName>
    </submittedName>
</protein>
<name>A0A0C9M5U5_9FUNG</name>
<accession>A0A0C9M5U5</accession>
<evidence type="ECO:0000256" key="1">
    <source>
        <dbReference type="SAM" id="MobiDB-lite"/>
    </source>
</evidence>
<evidence type="ECO:0000313" key="3">
    <source>
        <dbReference type="Proteomes" id="UP000053815"/>
    </source>
</evidence>
<feature type="region of interest" description="Disordered" evidence="1">
    <location>
        <begin position="27"/>
        <end position="73"/>
    </location>
</feature>
<dbReference type="AlphaFoldDB" id="A0A0C9M5U5"/>